<name>A0A840B221_9SPHN</name>
<accession>A0A840B221</accession>
<evidence type="ECO:0000313" key="1">
    <source>
        <dbReference type="EMBL" id="MBB3942325.1"/>
    </source>
</evidence>
<proteinExistence type="predicted"/>
<protein>
    <submittedName>
        <fullName evidence="1">Uncharacterized protein</fullName>
    </submittedName>
</protein>
<keyword evidence="2" id="KW-1185">Reference proteome</keyword>
<gene>
    <name evidence="1" type="ORF">GGR91_000547</name>
</gene>
<organism evidence="1 2">
    <name type="scientific">Sphingorhabdus rigui</name>
    <dbReference type="NCBI Taxonomy" id="1282858"/>
    <lineage>
        <taxon>Bacteria</taxon>
        <taxon>Pseudomonadati</taxon>
        <taxon>Pseudomonadota</taxon>
        <taxon>Alphaproteobacteria</taxon>
        <taxon>Sphingomonadales</taxon>
        <taxon>Sphingomonadaceae</taxon>
        <taxon>Sphingorhabdus</taxon>
    </lineage>
</organism>
<dbReference type="EMBL" id="JACIEA010000001">
    <property type="protein sequence ID" value="MBB3942325.1"/>
    <property type="molecule type" value="Genomic_DNA"/>
</dbReference>
<dbReference type="Proteomes" id="UP000581447">
    <property type="component" value="Unassembled WGS sequence"/>
</dbReference>
<dbReference type="RefSeq" id="WP_183939835.1">
    <property type="nucleotide sequence ID" value="NZ_BAABBG010000001.1"/>
</dbReference>
<sequence>MSIIRRSLGIFIAPIMLPDAADAMCAETGARSEDNPAARYMGAGDRAA</sequence>
<dbReference type="AlphaFoldDB" id="A0A840B221"/>
<comment type="caution">
    <text evidence="1">The sequence shown here is derived from an EMBL/GenBank/DDBJ whole genome shotgun (WGS) entry which is preliminary data.</text>
</comment>
<evidence type="ECO:0000313" key="2">
    <source>
        <dbReference type="Proteomes" id="UP000581447"/>
    </source>
</evidence>
<reference evidence="1 2" key="1">
    <citation type="submission" date="2020-08" db="EMBL/GenBank/DDBJ databases">
        <title>Genomic Encyclopedia of Type Strains, Phase IV (KMG-IV): sequencing the most valuable type-strain genomes for metagenomic binning, comparative biology and taxonomic classification.</title>
        <authorList>
            <person name="Goeker M."/>
        </authorList>
    </citation>
    <scope>NUCLEOTIDE SEQUENCE [LARGE SCALE GENOMIC DNA]</scope>
    <source>
        <strain evidence="1 2">DSM 29050</strain>
    </source>
</reference>